<gene>
    <name evidence="1" type="ORF">B4088_0364</name>
</gene>
<dbReference type="EMBL" id="LJKE01000015">
    <property type="protein sequence ID" value="KZD71903.1"/>
    <property type="molecule type" value="Genomic_DNA"/>
</dbReference>
<proteinExistence type="predicted"/>
<reference evidence="1 2" key="1">
    <citation type="submission" date="2015-09" db="EMBL/GenBank/DDBJ databases">
        <title>Bacillus cereus food isolates.</title>
        <authorList>
            <person name="Boekhorst J."/>
        </authorList>
    </citation>
    <scope>NUCLEOTIDE SEQUENCE [LARGE SCALE GENOMIC DNA]</scope>
    <source>
        <strain evidence="1 2">B4088</strain>
    </source>
</reference>
<organism evidence="1 2">
    <name type="scientific">Bacillus cereus</name>
    <dbReference type="NCBI Taxonomy" id="1396"/>
    <lineage>
        <taxon>Bacteria</taxon>
        <taxon>Bacillati</taxon>
        <taxon>Bacillota</taxon>
        <taxon>Bacilli</taxon>
        <taxon>Bacillales</taxon>
        <taxon>Bacillaceae</taxon>
        <taxon>Bacillus</taxon>
        <taxon>Bacillus cereus group</taxon>
    </lineage>
</organism>
<protein>
    <submittedName>
        <fullName evidence="1">Uncharacterized protein</fullName>
    </submittedName>
</protein>
<accession>A0A164QMF4</accession>
<name>A0A164QMF4_BACCE</name>
<evidence type="ECO:0000313" key="1">
    <source>
        <dbReference type="EMBL" id="KZD71903.1"/>
    </source>
</evidence>
<evidence type="ECO:0000313" key="2">
    <source>
        <dbReference type="Proteomes" id="UP000076482"/>
    </source>
</evidence>
<dbReference type="AlphaFoldDB" id="A0A164QMF4"/>
<dbReference type="Proteomes" id="UP000076482">
    <property type="component" value="Unassembled WGS sequence"/>
</dbReference>
<sequence>MILYRAAFLFFKRLSDPFLMDYAVKKEKHEVKKHVIATGIVPANRHWP</sequence>
<comment type="caution">
    <text evidence="1">The sequence shown here is derived from an EMBL/GenBank/DDBJ whole genome shotgun (WGS) entry which is preliminary data.</text>
</comment>